<dbReference type="InterPro" id="IPR013221">
    <property type="entry name" value="Mur_ligase_cen"/>
</dbReference>
<dbReference type="SUPFAM" id="SSF63418">
    <property type="entry name" value="MurE/MurF N-terminal domain"/>
    <property type="match status" value="1"/>
</dbReference>
<keyword evidence="3" id="KW-0067">ATP-binding</keyword>
<proteinExistence type="predicted"/>
<dbReference type="GO" id="GO:0005524">
    <property type="term" value="F:ATP binding"/>
    <property type="evidence" value="ECO:0007669"/>
    <property type="project" value="UniProtKB-KW"/>
</dbReference>
<organism evidence="6 7">
    <name type="scientific">Leptospirillum ferriphilum YSK</name>
    <dbReference type="NCBI Taxonomy" id="1441628"/>
    <lineage>
        <taxon>Bacteria</taxon>
        <taxon>Pseudomonadati</taxon>
        <taxon>Nitrospirota</taxon>
        <taxon>Nitrospiria</taxon>
        <taxon>Nitrospirales</taxon>
        <taxon>Nitrospiraceae</taxon>
        <taxon>Leptospirillum</taxon>
    </lineage>
</organism>
<feature type="domain" description="Mur ligase N-terminal catalytic" evidence="4">
    <location>
        <begin position="34"/>
        <end position="80"/>
    </location>
</feature>
<dbReference type="KEGG" id="lfp:Y981_03655"/>
<gene>
    <name evidence="6" type="ORF">Y981_03655</name>
</gene>
<dbReference type="InterPro" id="IPR051046">
    <property type="entry name" value="MurCDEF_CellWall_CoF430Synth"/>
</dbReference>
<evidence type="ECO:0000256" key="1">
    <source>
        <dbReference type="ARBA" id="ARBA00022598"/>
    </source>
</evidence>
<dbReference type="AlphaFoldDB" id="A0A059XWR2"/>
<dbReference type="GO" id="GO:0016881">
    <property type="term" value="F:acid-amino acid ligase activity"/>
    <property type="evidence" value="ECO:0007669"/>
    <property type="project" value="InterPro"/>
</dbReference>
<reference evidence="7" key="1">
    <citation type="submission" date="2014-02" db="EMBL/GenBank/DDBJ databases">
        <title>Complete genome sequence and comparative genomic analysis of the nitrogen-fixing bacterium Leptospirillum ferriphilum YSK.</title>
        <authorList>
            <person name="Guo X."/>
            <person name="Yin H."/>
            <person name="Liang Y."/>
            <person name="Hu Q."/>
            <person name="Ma L."/>
            <person name="Xiao Y."/>
            <person name="Zhang X."/>
            <person name="Qiu G."/>
            <person name="Liu X."/>
        </authorList>
    </citation>
    <scope>NUCLEOTIDE SEQUENCE [LARGE SCALE GENOMIC DNA]</scope>
    <source>
        <strain evidence="7">YSK</strain>
    </source>
</reference>
<dbReference type="OrthoDB" id="9801978at2"/>
<dbReference type="Gene3D" id="3.40.1390.10">
    <property type="entry name" value="MurE/MurF, N-terminal domain"/>
    <property type="match status" value="1"/>
</dbReference>
<dbReference type="SUPFAM" id="SSF53623">
    <property type="entry name" value="MurD-like peptide ligases, catalytic domain"/>
    <property type="match status" value="1"/>
</dbReference>
<keyword evidence="2" id="KW-0547">Nucleotide-binding</keyword>
<evidence type="ECO:0000256" key="3">
    <source>
        <dbReference type="ARBA" id="ARBA00022840"/>
    </source>
</evidence>
<evidence type="ECO:0000259" key="5">
    <source>
        <dbReference type="Pfam" id="PF08245"/>
    </source>
</evidence>
<reference evidence="6 7" key="2">
    <citation type="journal article" date="2015" name="Biomed. Res. Int.">
        <title>Effects of Arsenite Resistance on the Growth and Functional Gene Expression of Leptospirillum ferriphilum and Acidithiobacillus thiooxidans in Pure Culture and Coculture.</title>
        <authorList>
            <person name="Jiang H."/>
            <person name="Liang Y."/>
            <person name="Yin H."/>
            <person name="Xiao Y."/>
            <person name="Guo X."/>
            <person name="Xu Y."/>
            <person name="Hu Q."/>
            <person name="Liu H."/>
            <person name="Liu X."/>
        </authorList>
    </citation>
    <scope>NUCLEOTIDE SEQUENCE [LARGE SCALE GENOMIC DNA]</scope>
    <source>
        <strain evidence="6 7">YSK</strain>
    </source>
</reference>
<dbReference type="InterPro" id="IPR036615">
    <property type="entry name" value="Mur_ligase_C_dom_sf"/>
</dbReference>
<evidence type="ECO:0000313" key="7">
    <source>
        <dbReference type="Proteomes" id="UP000027059"/>
    </source>
</evidence>
<evidence type="ECO:0000313" key="6">
    <source>
        <dbReference type="EMBL" id="AIA31565.1"/>
    </source>
</evidence>
<dbReference type="InterPro" id="IPR035911">
    <property type="entry name" value="MurE/MurF_N"/>
</dbReference>
<dbReference type="Pfam" id="PF08245">
    <property type="entry name" value="Mur_ligase_M"/>
    <property type="match status" value="1"/>
</dbReference>
<protein>
    <recommendedName>
        <fullName evidence="8">UDP-N-acetylmuramoyl-tripeptide--D-alanyl-D-alanine ligase</fullName>
    </recommendedName>
</protein>
<dbReference type="Pfam" id="PF01225">
    <property type="entry name" value="Mur_ligase"/>
    <property type="match status" value="1"/>
</dbReference>
<dbReference type="PANTHER" id="PTHR43024:SF1">
    <property type="entry name" value="UDP-N-ACETYLMURAMOYL-TRIPEPTIDE--D-ALANYL-D-ALANINE LIGASE"/>
    <property type="match status" value="1"/>
</dbReference>
<accession>A0A059XWR2</accession>
<evidence type="ECO:0008006" key="8">
    <source>
        <dbReference type="Google" id="ProtNLM"/>
    </source>
</evidence>
<dbReference type="InterPro" id="IPR036565">
    <property type="entry name" value="Mur-like_cat_sf"/>
</dbReference>
<dbReference type="Gene3D" id="3.40.1190.10">
    <property type="entry name" value="Mur-like, catalytic domain"/>
    <property type="match status" value="1"/>
</dbReference>
<dbReference type="InterPro" id="IPR000713">
    <property type="entry name" value="Mur_ligase_N"/>
</dbReference>
<dbReference type="SUPFAM" id="SSF53244">
    <property type="entry name" value="MurD-like peptide ligases, peptide-binding domain"/>
    <property type="match status" value="1"/>
</dbReference>
<keyword evidence="1" id="KW-0436">Ligase</keyword>
<dbReference type="HOGENOM" id="CLU_031507_1_1_0"/>
<evidence type="ECO:0000259" key="4">
    <source>
        <dbReference type="Pfam" id="PF01225"/>
    </source>
</evidence>
<dbReference type="EMBL" id="CP007243">
    <property type="protein sequence ID" value="AIA31565.1"/>
    <property type="molecule type" value="Genomic_DNA"/>
</dbReference>
<name>A0A059XWR2_9BACT</name>
<dbReference type="Proteomes" id="UP000027059">
    <property type="component" value="Chromosome"/>
</dbReference>
<dbReference type="Gene3D" id="3.90.190.20">
    <property type="entry name" value="Mur ligase, C-terminal domain"/>
    <property type="match status" value="1"/>
</dbReference>
<evidence type="ECO:0000256" key="2">
    <source>
        <dbReference type="ARBA" id="ARBA00022741"/>
    </source>
</evidence>
<feature type="domain" description="Mur ligase central" evidence="5">
    <location>
        <begin position="118"/>
        <end position="233"/>
    </location>
</feature>
<dbReference type="RefSeq" id="WP_023525785.1">
    <property type="nucleotide sequence ID" value="NZ_CP007243.1"/>
</dbReference>
<dbReference type="PANTHER" id="PTHR43024">
    <property type="entry name" value="UDP-N-ACETYLMURAMOYL-TRIPEPTIDE--D-ALANYL-D-ALANINE LIGASE"/>
    <property type="match status" value="1"/>
</dbReference>
<sequence length="495" mass="53954">MTDSLSFWLDKGSVLRETSAREEGPALPDDTPFAGVSTDTRDLRPDMLFVALRGDAFDGHDYVGEAFRKGARAALVSRSVEATGPLLIVGDTRLALQGLARAIVRKRFAEGKRLVTLTGTAGKTTTRELLCLVLSAEGRRPHTNRQNWNNEIGVPRTLWEWGEKDGDAVLEVGIRKPGDMDYLSSVLVSDASIVTSVGEGHLETLGSVEGVWKEKSHLLNWVRPGGAIVLPLDLLFRYPASPVFRERQRRFFFVELDPDPGDSARGPRSVPEGSTILTGTLRKEEGGKWILSGTTGPESFSWKMPSPSSILAMDALLALAAGNALGVSLQEGANHLENFSPLPGRMQEKRTPEGALLLLDHYNSNPLSLRGAFQWCAEVWKKEATLSRGEPGKLLAVLGDMLELGEDSPRLHREAGRIAAETPFSAIFYKGDFFQEFREGYLSGKGEEARLVPLSGPPSSGQGVFPILTRGDVVLIKGSRGMHLEQEARLFGVEA</sequence>
<keyword evidence="7" id="KW-1185">Reference proteome</keyword>